<proteinExistence type="inferred from homology"/>
<evidence type="ECO:0000256" key="2">
    <source>
        <dbReference type="SAM" id="Phobius"/>
    </source>
</evidence>
<accession>A0A850Q1Y2</accession>
<dbReference type="PANTHER" id="PTHR43630:SF2">
    <property type="entry name" value="GLYCOSYLTRANSFERASE"/>
    <property type="match status" value="1"/>
</dbReference>
<dbReference type="InterPro" id="IPR029044">
    <property type="entry name" value="Nucleotide-diphossugar_trans"/>
</dbReference>
<dbReference type="SUPFAM" id="SSF53448">
    <property type="entry name" value="Nucleotide-diphospho-sugar transferases"/>
    <property type="match status" value="1"/>
</dbReference>
<name>A0A850Q1Y2_9RHOB</name>
<gene>
    <name evidence="4" type="ORF">HJ536_06495</name>
</gene>
<keyword evidence="2" id="KW-0472">Membrane</keyword>
<comment type="caution">
    <text evidence="4">The sequence shown here is derived from an EMBL/GenBank/DDBJ whole genome shotgun (WGS) entry which is preliminary data.</text>
</comment>
<dbReference type="Pfam" id="PF00535">
    <property type="entry name" value="Glycos_transf_2"/>
    <property type="match status" value="1"/>
</dbReference>
<sequence>MKSNGKKNSFDPKEILVAIPTLNEEKYIRKTILSLIGSNLNNLETKIVVADGGSSDRTCEIVIELAKTFPNIQLIQNRQRLQSAAINLVVNEAAEEHHEFLVRVDAHSIYPEDYIFKVVQSMITNNVEAVATVMDSVGINCFQRGAAWAMDTPLGTGGSSHRGGKRSHFVDHGHHAGFRLEIWRKVGGYNTKFVANEDAELDYRIRMAGGKIWLDATIRIDYVMRGSILKLSRQYFRYGWGRAQTTILHKKAPKFRQFFPPLFFVTNIIAILFGFIYSFLFFIPLSYVFLLFSTSLFLMLKNKSICGICAGPALSAMHLSWSFGFISYMVHMWFNRNED</sequence>
<keyword evidence="2" id="KW-0812">Transmembrane</keyword>
<dbReference type="RefSeq" id="WP_177157095.1">
    <property type="nucleotide sequence ID" value="NZ_JABCJE010000002.1"/>
</dbReference>
<feature type="domain" description="Glycosyltransferase 2-like" evidence="3">
    <location>
        <begin position="17"/>
        <end position="185"/>
    </location>
</feature>
<keyword evidence="4" id="KW-0808">Transferase</keyword>
<evidence type="ECO:0000313" key="4">
    <source>
        <dbReference type="EMBL" id="NVO23003.1"/>
    </source>
</evidence>
<keyword evidence="2" id="KW-1133">Transmembrane helix</keyword>
<organism evidence="4 5">
    <name type="scientific">Donghicola mangrovi</name>
    <dbReference type="NCBI Taxonomy" id="2729614"/>
    <lineage>
        <taxon>Bacteria</taxon>
        <taxon>Pseudomonadati</taxon>
        <taxon>Pseudomonadota</taxon>
        <taxon>Alphaproteobacteria</taxon>
        <taxon>Rhodobacterales</taxon>
        <taxon>Roseobacteraceae</taxon>
        <taxon>Donghicola</taxon>
    </lineage>
</organism>
<dbReference type="GO" id="GO:0016740">
    <property type="term" value="F:transferase activity"/>
    <property type="evidence" value="ECO:0007669"/>
    <property type="project" value="UniProtKB-KW"/>
</dbReference>
<dbReference type="PANTHER" id="PTHR43630">
    <property type="entry name" value="POLY-BETA-1,6-N-ACETYL-D-GLUCOSAMINE SYNTHASE"/>
    <property type="match status" value="1"/>
</dbReference>
<dbReference type="Gene3D" id="3.90.550.10">
    <property type="entry name" value="Spore Coat Polysaccharide Biosynthesis Protein SpsA, Chain A"/>
    <property type="match status" value="1"/>
</dbReference>
<dbReference type="EMBL" id="JABCJE010000002">
    <property type="protein sequence ID" value="NVO23003.1"/>
    <property type="molecule type" value="Genomic_DNA"/>
</dbReference>
<comment type="similarity">
    <text evidence="1">Belongs to the glycosyltransferase 2 family. WaaE/KdtX subfamily.</text>
</comment>
<dbReference type="CDD" id="cd02525">
    <property type="entry name" value="Succinoglycan_BP_ExoA"/>
    <property type="match status" value="1"/>
</dbReference>
<protein>
    <submittedName>
        <fullName evidence="4">Glycosyltransferase family 2 protein</fullName>
    </submittedName>
</protein>
<dbReference type="AlphaFoldDB" id="A0A850Q1Y2"/>
<dbReference type="Proteomes" id="UP000592216">
    <property type="component" value="Unassembled WGS sequence"/>
</dbReference>
<evidence type="ECO:0000256" key="1">
    <source>
        <dbReference type="ARBA" id="ARBA00038494"/>
    </source>
</evidence>
<evidence type="ECO:0000259" key="3">
    <source>
        <dbReference type="Pfam" id="PF00535"/>
    </source>
</evidence>
<evidence type="ECO:0000313" key="5">
    <source>
        <dbReference type="Proteomes" id="UP000592216"/>
    </source>
</evidence>
<reference evidence="4 5" key="1">
    <citation type="submission" date="2020-04" db="EMBL/GenBank/DDBJ databases">
        <title>Donghicola sp., a member of the Rhodobacteraceae family isolated from mangrove forest in Thailand.</title>
        <authorList>
            <person name="Charoenyingcharoen P."/>
            <person name="Yukphan P."/>
        </authorList>
    </citation>
    <scope>NUCLEOTIDE SEQUENCE [LARGE SCALE GENOMIC DNA]</scope>
    <source>
        <strain evidence="4 5">B5-SW-15</strain>
    </source>
</reference>
<feature type="transmembrane region" description="Helical" evidence="2">
    <location>
        <begin position="312"/>
        <end position="334"/>
    </location>
</feature>
<dbReference type="InterPro" id="IPR001173">
    <property type="entry name" value="Glyco_trans_2-like"/>
</dbReference>